<protein>
    <submittedName>
        <fullName evidence="3">DUF4333 domain-containing protein</fullName>
    </submittedName>
</protein>
<evidence type="ECO:0000256" key="1">
    <source>
        <dbReference type="SAM" id="SignalP"/>
    </source>
</evidence>
<dbReference type="OrthoDB" id="3568721at2"/>
<feature type="domain" description="DUF4333" evidence="2">
    <location>
        <begin position="17"/>
        <end position="92"/>
    </location>
</feature>
<name>A0A3N6WME1_9ACTN</name>
<dbReference type="EMBL" id="RQJX01000005">
    <property type="protein sequence ID" value="RQN08736.1"/>
    <property type="molecule type" value="Genomic_DNA"/>
</dbReference>
<dbReference type="RefSeq" id="WP_124236192.1">
    <property type="nucleotide sequence ID" value="NZ_JBHUFI010000003.1"/>
</dbReference>
<feature type="signal peptide" evidence="1">
    <location>
        <begin position="1"/>
        <end position="26"/>
    </location>
</feature>
<dbReference type="PROSITE" id="PS51257">
    <property type="entry name" value="PROKAR_LIPOPROTEIN"/>
    <property type="match status" value="1"/>
</dbReference>
<gene>
    <name evidence="3" type="ORF">EHW97_05665</name>
</gene>
<dbReference type="Pfam" id="PF14230">
    <property type="entry name" value="DUF4333"/>
    <property type="match status" value="1"/>
</dbReference>
<dbReference type="InterPro" id="IPR025637">
    <property type="entry name" value="DUF4333"/>
</dbReference>
<evidence type="ECO:0000259" key="2">
    <source>
        <dbReference type="Pfam" id="PF14230"/>
    </source>
</evidence>
<feature type="chain" id="PRO_5038472160" evidence="1">
    <location>
        <begin position="27"/>
        <end position="114"/>
    </location>
</feature>
<organism evidence="3 4">
    <name type="scientific">Aeromicrobium camelliae</name>
    <dbReference type="NCBI Taxonomy" id="1538144"/>
    <lineage>
        <taxon>Bacteria</taxon>
        <taxon>Bacillati</taxon>
        <taxon>Actinomycetota</taxon>
        <taxon>Actinomycetes</taxon>
        <taxon>Propionibacteriales</taxon>
        <taxon>Nocardioidaceae</taxon>
        <taxon>Aeromicrobium</taxon>
    </lineage>
</organism>
<keyword evidence="4" id="KW-1185">Reference proteome</keyword>
<dbReference type="AlphaFoldDB" id="A0A3N6WME1"/>
<evidence type="ECO:0000313" key="3">
    <source>
        <dbReference type="EMBL" id="RQN08736.1"/>
    </source>
</evidence>
<comment type="caution">
    <text evidence="3">The sequence shown here is derived from an EMBL/GenBank/DDBJ whole genome shotgun (WGS) entry which is preliminary data.</text>
</comment>
<evidence type="ECO:0000313" key="4">
    <source>
        <dbReference type="Proteomes" id="UP000275225"/>
    </source>
</evidence>
<reference evidence="3 4" key="1">
    <citation type="submission" date="2018-11" db="EMBL/GenBank/DDBJ databases">
        <authorList>
            <person name="Li F."/>
        </authorList>
    </citation>
    <scope>NUCLEOTIDE SEQUENCE [LARGE SCALE GENOMIC DNA]</scope>
    <source>
        <strain evidence="3 4">YS17T</strain>
    </source>
</reference>
<dbReference type="Proteomes" id="UP000275225">
    <property type="component" value="Unassembled WGS sequence"/>
</dbReference>
<keyword evidence="1" id="KW-0732">Signal</keyword>
<accession>A0A3N6WME1</accession>
<sequence>MTRTARSLSALVLMLSLSACSISVNAGSTTEPADKVAGVAMDALESEVGQRPDELDCGDDDITIEDGTEVDCVLTHQGVSFDATVTIDDVEGSDYTVNVQVADTPRSSSEEDPS</sequence>
<proteinExistence type="predicted"/>